<sequence>MFPARRAAVPARALLRRQQPRRLASSASHHAEPVNETFGPGFYIFLASVPIGLALYNYSTSDPNRKPWMTRLIENYFPKESMWEQRNALHTAAIERAAADRHLFHSQSASLNLELRFPEAFNTGACMNVPAGNAHADLSAVVAHYQAKNKKIEEERVARMKDGKVVSIYEDGRYF</sequence>
<evidence type="ECO:0000313" key="3">
    <source>
        <dbReference type="Proteomes" id="UP000053573"/>
    </source>
</evidence>
<dbReference type="PANTHER" id="PTHR42100">
    <property type="entry name" value="OXIDOREDUCTASE 178 KDA SUBUNIT, PUTATIVE (AFU_ORTHOLOGUE AFUA_8G04320)-RELATED"/>
    <property type="match status" value="1"/>
</dbReference>
<keyword evidence="3" id="KW-1185">Reference proteome</keyword>
<feature type="transmembrane region" description="Helical" evidence="1">
    <location>
        <begin position="42"/>
        <end position="59"/>
    </location>
</feature>
<dbReference type="AlphaFoldDB" id="A0A0H1B1Z5"/>
<comment type="caution">
    <text evidence="2">The sequence shown here is derived from an EMBL/GenBank/DDBJ whole genome shotgun (WGS) entry which is preliminary data.</text>
</comment>
<keyword evidence="1" id="KW-0472">Membrane</keyword>
<dbReference type="EMBL" id="LDEV01003680">
    <property type="protein sequence ID" value="KLJ05375.1"/>
    <property type="molecule type" value="Genomic_DNA"/>
</dbReference>
<accession>A0A0H1B1Z5</accession>
<proteinExistence type="predicted"/>
<dbReference type="PANTHER" id="PTHR42100:SF1">
    <property type="entry name" value="OXIDOREDUCTASE 178 KDA SUBUNIT, PUTATIVE (AFU_ORTHOLOGUE AFUA_8G04320)-RELATED"/>
    <property type="match status" value="1"/>
</dbReference>
<evidence type="ECO:0000313" key="2">
    <source>
        <dbReference type="EMBL" id="KLJ05375.1"/>
    </source>
</evidence>
<dbReference type="OrthoDB" id="2120038at2759"/>
<organism evidence="2 3">
    <name type="scientific">Blastomyces silverae</name>
    <dbReference type="NCBI Taxonomy" id="2060906"/>
    <lineage>
        <taxon>Eukaryota</taxon>
        <taxon>Fungi</taxon>
        <taxon>Dikarya</taxon>
        <taxon>Ascomycota</taxon>
        <taxon>Pezizomycotina</taxon>
        <taxon>Eurotiomycetes</taxon>
        <taxon>Eurotiomycetidae</taxon>
        <taxon>Onygenales</taxon>
        <taxon>Ajellomycetaceae</taxon>
        <taxon>Blastomyces</taxon>
    </lineage>
</organism>
<reference evidence="3" key="1">
    <citation type="journal article" date="2015" name="PLoS Genet.">
        <title>The dynamic genome and transcriptome of the human fungal pathogen Blastomyces and close relative Emmonsia.</title>
        <authorList>
            <person name="Munoz J.F."/>
            <person name="Gauthier G.M."/>
            <person name="Desjardins C.A."/>
            <person name="Gallo J.E."/>
            <person name="Holder J."/>
            <person name="Sullivan T.D."/>
            <person name="Marty A.J."/>
            <person name="Carmen J.C."/>
            <person name="Chen Z."/>
            <person name="Ding L."/>
            <person name="Gujja S."/>
            <person name="Magrini V."/>
            <person name="Misas E."/>
            <person name="Mitreva M."/>
            <person name="Priest M."/>
            <person name="Saif S."/>
            <person name="Whiston E.A."/>
            <person name="Young S."/>
            <person name="Zeng Q."/>
            <person name="Goldman W.E."/>
            <person name="Mardis E.R."/>
            <person name="Taylor J.W."/>
            <person name="McEwen J.G."/>
            <person name="Clay O.K."/>
            <person name="Klein B.S."/>
            <person name="Cuomo C.A."/>
        </authorList>
    </citation>
    <scope>NUCLEOTIDE SEQUENCE [LARGE SCALE GENOMIC DNA]</scope>
    <source>
        <strain evidence="3">UAMH 139</strain>
    </source>
</reference>
<protein>
    <submittedName>
        <fullName evidence="2">Uncharacterized protein</fullName>
    </submittedName>
</protein>
<gene>
    <name evidence="2" type="ORF">EMPG_11147</name>
</gene>
<dbReference type="GO" id="GO:0005739">
    <property type="term" value="C:mitochondrion"/>
    <property type="evidence" value="ECO:0007669"/>
    <property type="project" value="InterPro"/>
</dbReference>
<keyword evidence="1" id="KW-1133">Transmembrane helix</keyword>
<name>A0A0H1B1Z5_9EURO</name>
<dbReference type="STRING" id="2060906.A0A0H1B1Z5"/>
<dbReference type="InterPro" id="IPR034444">
    <property type="entry name" value="Nuo17.8"/>
</dbReference>
<keyword evidence="1" id="KW-0812">Transmembrane</keyword>
<dbReference type="Proteomes" id="UP000053573">
    <property type="component" value="Unassembled WGS sequence"/>
</dbReference>
<evidence type="ECO:0000256" key="1">
    <source>
        <dbReference type="SAM" id="Phobius"/>
    </source>
</evidence>